<dbReference type="InterPro" id="IPR034732">
    <property type="entry name" value="EPHD"/>
</dbReference>
<keyword evidence="9" id="KW-1185">Reference proteome</keyword>
<dbReference type="AlphaFoldDB" id="A0AAD1U8T2"/>
<dbReference type="InterPro" id="IPR013083">
    <property type="entry name" value="Znf_RING/FYVE/PHD"/>
</dbReference>
<proteinExistence type="predicted"/>
<dbReference type="InterPro" id="IPR019787">
    <property type="entry name" value="Znf_PHD-finger"/>
</dbReference>
<feature type="compositionally biased region" description="Basic residues" evidence="5">
    <location>
        <begin position="226"/>
        <end position="247"/>
    </location>
</feature>
<feature type="compositionally biased region" description="Polar residues" evidence="5">
    <location>
        <begin position="265"/>
        <end position="276"/>
    </location>
</feature>
<evidence type="ECO:0000256" key="1">
    <source>
        <dbReference type="ARBA" id="ARBA00022723"/>
    </source>
</evidence>
<dbReference type="Pfam" id="PF00628">
    <property type="entry name" value="PHD"/>
    <property type="match status" value="1"/>
</dbReference>
<dbReference type="InterPro" id="IPR019786">
    <property type="entry name" value="Zinc_finger_PHD-type_CS"/>
</dbReference>
<organism evidence="8 9">
    <name type="scientific">Euplotes crassus</name>
    <dbReference type="NCBI Taxonomy" id="5936"/>
    <lineage>
        <taxon>Eukaryota</taxon>
        <taxon>Sar</taxon>
        <taxon>Alveolata</taxon>
        <taxon>Ciliophora</taxon>
        <taxon>Intramacronucleata</taxon>
        <taxon>Spirotrichea</taxon>
        <taxon>Hypotrichia</taxon>
        <taxon>Euplotida</taxon>
        <taxon>Euplotidae</taxon>
        <taxon>Moneuplotes</taxon>
    </lineage>
</organism>
<feature type="compositionally biased region" description="Basic and acidic residues" evidence="5">
    <location>
        <begin position="248"/>
        <end position="263"/>
    </location>
</feature>
<evidence type="ECO:0000259" key="7">
    <source>
        <dbReference type="PROSITE" id="PS51805"/>
    </source>
</evidence>
<evidence type="ECO:0000313" key="8">
    <source>
        <dbReference type="EMBL" id="CAI2362364.1"/>
    </source>
</evidence>
<dbReference type="GO" id="GO:0008270">
    <property type="term" value="F:zinc ion binding"/>
    <property type="evidence" value="ECO:0007669"/>
    <property type="project" value="UniProtKB-KW"/>
</dbReference>
<dbReference type="Gene3D" id="3.30.40.10">
    <property type="entry name" value="Zinc/RING finger domain, C3HC4 (zinc finger)"/>
    <property type="match status" value="2"/>
</dbReference>
<sequence>MATNKQSNTVRDQIIQLQTDPDFREKFYIEEHEKDDNVICNICLSGKFQDINRVVICELCLAATHQNCYHNELYHSVPEGNWFCARCSQILKEIGKIPKAEIFEKKRCRFCLKYNGILIKNRKFGYFHIVCARWLSQITIKEDGEKFKVGYSKEICKNKQCYKCCEQGGLTQKCNKGYCAAHFHITCAIKAGYLKEIGKMICSYKDKVEYYPLFCKKHEREGRDKFKTRKLPKYSKPKKKKPRKSKKSIKEKSAKNENYKEVINENDQVDISSQSSCHKDNSNKIPLPKKPAESCTKHPSPVQAPSKPDSNAPSEAAPKEPHSEPTEEQIDTRNSQSLENSTVHSTNILNSDESKKCNNEEGYYDVVKTEGDPLKLTEFVCKQEDIDVKEEVTSIERAGKTCKIECKEEFFSDYNNFIKQENPQILFGGSIQISQERLYKTLNDPVVWESDQSNDDEMEVRCESLITNLKANEDKNYLLKSPFDSLLDIKKGTISEIKQLFFEKCKQEDLLDTELNCIKFRKTQSNNEELKLANMIDCESCLVTNLESLILPLIILPNGDTSESDPMSVPSSRLPRTFIYESEYEQHLNFLYS</sequence>
<keyword evidence="3" id="KW-0862">Zinc</keyword>
<keyword evidence="2 4" id="KW-0863">Zinc-finger</keyword>
<protein>
    <submittedName>
        <fullName evidence="8">Uncharacterized protein</fullName>
    </submittedName>
</protein>
<dbReference type="PROSITE" id="PS51805">
    <property type="entry name" value="EPHD"/>
    <property type="match status" value="1"/>
</dbReference>
<evidence type="ECO:0000256" key="4">
    <source>
        <dbReference type="PROSITE-ProRule" id="PRU00146"/>
    </source>
</evidence>
<evidence type="ECO:0000256" key="2">
    <source>
        <dbReference type="ARBA" id="ARBA00022771"/>
    </source>
</evidence>
<feature type="domain" description="PHD-type" evidence="7">
    <location>
        <begin position="105"/>
        <end position="219"/>
    </location>
</feature>
<dbReference type="EMBL" id="CAMPGE010003529">
    <property type="protein sequence ID" value="CAI2362364.1"/>
    <property type="molecule type" value="Genomic_DNA"/>
</dbReference>
<dbReference type="InterPro" id="IPR050701">
    <property type="entry name" value="Histone_Mod_Regulator"/>
</dbReference>
<dbReference type="PANTHER" id="PTHR13793:SF107">
    <property type="entry name" value="BROMODOMAIN-CONTAINING PROTEIN HOMOLOG"/>
    <property type="match status" value="1"/>
</dbReference>
<dbReference type="Pfam" id="PF13832">
    <property type="entry name" value="zf-HC5HC2H_2"/>
    <property type="match status" value="1"/>
</dbReference>
<evidence type="ECO:0000256" key="3">
    <source>
        <dbReference type="ARBA" id="ARBA00022833"/>
    </source>
</evidence>
<dbReference type="PROSITE" id="PS50016">
    <property type="entry name" value="ZF_PHD_2"/>
    <property type="match status" value="1"/>
</dbReference>
<dbReference type="PROSITE" id="PS01359">
    <property type="entry name" value="ZF_PHD_1"/>
    <property type="match status" value="1"/>
</dbReference>
<dbReference type="PANTHER" id="PTHR13793">
    <property type="entry name" value="PHD FINGER PROTEINS"/>
    <property type="match status" value="1"/>
</dbReference>
<dbReference type="Proteomes" id="UP001295684">
    <property type="component" value="Unassembled WGS sequence"/>
</dbReference>
<dbReference type="GO" id="GO:0006357">
    <property type="term" value="P:regulation of transcription by RNA polymerase II"/>
    <property type="evidence" value="ECO:0007669"/>
    <property type="project" value="TreeGrafter"/>
</dbReference>
<evidence type="ECO:0000313" key="9">
    <source>
        <dbReference type="Proteomes" id="UP001295684"/>
    </source>
</evidence>
<dbReference type="CDD" id="cd15571">
    <property type="entry name" value="ePHD"/>
    <property type="match status" value="1"/>
</dbReference>
<keyword evidence="1" id="KW-0479">Metal-binding</keyword>
<comment type="caution">
    <text evidence="8">The sequence shown here is derived from an EMBL/GenBank/DDBJ whole genome shotgun (WGS) entry which is preliminary data.</text>
</comment>
<dbReference type="SMART" id="SM00249">
    <property type="entry name" value="PHD"/>
    <property type="match status" value="2"/>
</dbReference>
<feature type="domain" description="PHD-type" evidence="6">
    <location>
        <begin position="37"/>
        <end position="90"/>
    </location>
</feature>
<accession>A0AAD1U8T2</accession>
<gene>
    <name evidence="8" type="ORF">ECRASSUSDP1_LOCUS3686</name>
</gene>
<evidence type="ECO:0000259" key="6">
    <source>
        <dbReference type="PROSITE" id="PS50016"/>
    </source>
</evidence>
<reference evidence="8" key="1">
    <citation type="submission" date="2023-07" db="EMBL/GenBank/DDBJ databases">
        <authorList>
            <consortium name="AG Swart"/>
            <person name="Singh M."/>
            <person name="Singh A."/>
            <person name="Seah K."/>
            <person name="Emmerich C."/>
        </authorList>
    </citation>
    <scope>NUCLEOTIDE SEQUENCE</scope>
    <source>
        <strain evidence="8">DP1</strain>
    </source>
</reference>
<dbReference type="SUPFAM" id="SSF57903">
    <property type="entry name" value="FYVE/PHD zinc finger"/>
    <property type="match status" value="1"/>
</dbReference>
<name>A0AAD1U8T2_EUPCR</name>
<feature type="region of interest" description="Disordered" evidence="5">
    <location>
        <begin position="226"/>
        <end position="355"/>
    </location>
</feature>
<evidence type="ECO:0000256" key="5">
    <source>
        <dbReference type="SAM" id="MobiDB-lite"/>
    </source>
</evidence>
<dbReference type="InterPro" id="IPR001965">
    <property type="entry name" value="Znf_PHD"/>
</dbReference>
<feature type="compositionally biased region" description="Polar residues" evidence="5">
    <location>
        <begin position="332"/>
        <end position="351"/>
    </location>
</feature>
<dbReference type="InterPro" id="IPR011011">
    <property type="entry name" value="Znf_FYVE_PHD"/>
</dbReference>